<proteinExistence type="predicted"/>
<sequence length="257" mass="27484">MRNRWAKGALALAFFAAMGVTAGTANAYGFGFGHAKGSIADVLGIPAEELQAEFQQGKSLVDIAKAHGIDEATLIDRLVEAKKAALDRLVQSGKIDQARADALLEEYKSALPQRIEKTPSEAGKPFAQGKDAPPFKRGFDRGGFGPHGLGLRASSADLANILGLEPDELQNELKNGKSLAQIAEAHGIAKADLIARLTDAVKQTLDERVQAGKMTQEQADQALAKFKQRVETMVDCVPPLYDGKRGERPNLRAGQEA</sequence>
<dbReference type="Proteomes" id="UP000244180">
    <property type="component" value="Unassembled WGS sequence"/>
</dbReference>
<evidence type="ECO:0000313" key="5">
    <source>
        <dbReference type="Proteomes" id="UP000243024"/>
    </source>
</evidence>
<comment type="caution">
    <text evidence="4">The sequence shown here is derived from an EMBL/GenBank/DDBJ whole genome shotgun (WGS) entry which is preliminary data.</text>
</comment>
<dbReference type="OrthoDB" id="2375390at2"/>
<keyword evidence="2" id="KW-0732">Signal</keyword>
<keyword evidence="5" id="KW-1185">Reference proteome</keyword>
<evidence type="ECO:0000313" key="3">
    <source>
        <dbReference type="EMBL" id="OAR05276.1"/>
    </source>
</evidence>
<dbReference type="STRING" id="1484.SA87_07845"/>
<evidence type="ECO:0000256" key="2">
    <source>
        <dbReference type="SAM" id="SignalP"/>
    </source>
</evidence>
<dbReference type="RefSeq" id="WP_066198121.1">
    <property type="nucleotide sequence ID" value="NZ_CBCSAS010000001.1"/>
</dbReference>
<dbReference type="Proteomes" id="UP000243024">
    <property type="component" value="Unassembled WGS sequence"/>
</dbReference>
<dbReference type="AlphaFoldDB" id="A0A132MGG4"/>
<feature type="region of interest" description="Disordered" evidence="1">
    <location>
        <begin position="117"/>
        <end position="143"/>
    </location>
</feature>
<evidence type="ECO:0000313" key="6">
    <source>
        <dbReference type="Proteomes" id="UP000244180"/>
    </source>
</evidence>
<evidence type="ECO:0008006" key="7">
    <source>
        <dbReference type="Google" id="ProtNLM"/>
    </source>
</evidence>
<dbReference type="EMBL" id="PEBV01000002">
    <property type="protein sequence ID" value="PTQ54682.1"/>
    <property type="molecule type" value="Genomic_DNA"/>
</dbReference>
<reference evidence="4 6" key="2">
    <citation type="submission" date="2017-08" db="EMBL/GenBank/DDBJ databases">
        <title>Burning lignite coal seam in the remote Altai Mountains harbors a hydrogen-driven thermophilic microbial community.</title>
        <authorList>
            <person name="Kadnikov V.V."/>
            <person name="Mardanov A.V."/>
            <person name="Ivasenko D."/>
            <person name="Beletsky A.V."/>
            <person name="Karnachuk O.V."/>
            <person name="Ravin N.V."/>
        </authorList>
    </citation>
    <scope>NUCLEOTIDE SEQUENCE [LARGE SCALE GENOMIC DNA]</scope>
    <source>
        <strain evidence="4">AL33</strain>
    </source>
</reference>
<name>A0A132MGG4_HYDSH</name>
<evidence type="ECO:0000313" key="4">
    <source>
        <dbReference type="EMBL" id="PTQ54682.1"/>
    </source>
</evidence>
<reference evidence="3 5" key="1">
    <citation type="submission" date="2015-09" db="EMBL/GenBank/DDBJ databases">
        <title>Draft genome sequence of Hydrogenibacillus schlegelii DSM 2000.</title>
        <authorList>
            <person name="Hemp J."/>
        </authorList>
    </citation>
    <scope>NUCLEOTIDE SEQUENCE [LARGE SCALE GENOMIC DNA]</scope>
    <source>
        <strain evidence="3 5">MA 48</strain>
    </source>
</reference>
<feature type="chain" id="PRO_5007452562" description="LysM domain-containing protein" evidence="2">
    <location>
        <begin position="28"/>
        <end position="257"/>
    </location>
</feature>
<accession>A0A132MGG4</accession>
<evidence type="ECO:0000256" key="1">
    <source>
        <dbReference type="SAM" id="MobiDB-lite"/>
    </source>
</evidence>
<feature type="signal peptide" evidence="2">
    <location>
        <begin position="1"/>
        <end position="27"/>
    </location>
</feature>
<protein>
    <recommendedName>
        <fullName evidence="7">LysM domain-containing protein</fullName>
    </recommendedName>
</protein>
<gene>
    <name evidence="4" type="ORF">HSCHL_2273</name>
    <name evidence="3" type="ORF">SA87_07845</name>
</gene>
<organism evidence="4 6">
    <name type="scientific">Hydrogenibacillus schlegelii</name>
    <name type="common">Bacillus schlegelii</name>
    <dbReference type="NCBI Taxonomy" id="1484"/>
    <lineage>
        <taxon>Bacteria</taxon>
        <taxon>Bacillati</taxon>
        <taxon>Bacillota</taxon>
        <taxon>Bacilli</taxon>
        <taxon>Bacillales</taxon>
        <taxon>Bacillales Family X. Incertae Sedis</taxon>
        <taxon>Hydrogenibacillus</taxon>
    </lineage>
</organism>
<dbReference type="EMBL" id="JXBB01000002">
    <property type="protein sequence ID" value="OAR05276.1"/>
    <property type="molecule type" value="Genomic_DNA"/>
</dbReference>